<dbReference type="Pfam" id="PF03031">
    <property type="entry name" value="NIF"/>
    <property type="match status" value="1"/>
</dbReference>
<evidence type="ECO:0000256" key="11">
    <source>
        <dbReference type="ARBA" id="ARBA00023163"/>
    </source>
</evidence>
<dbReference type="FunFam" id="3.40.50.10190:FF:000014">
    <property type="entry name" value="RNA polymerase II C-terminal domain phosphatase-like 3"/>
    <property type="match status" value="1"/>
</dbReference>
<comment type="subunit">
    <text evidence="15">Interacts with RAP74.</text>
</comment>
<evidence type="ECO:0000256" key="2">
    <source>
        <dbReference type="ARBA" id="ARBA00001941"/>
    </source>
</evidence>
<evidence type="ECO:0000256" key="14">
    <source>
        <dbReference type="ARBA" id="ARBA00048336"/>
    </source>
</evidence>
<dbReference type="SMART" id="SM00292">
    <property type="entry name" value="BRCT"/>
    <property type="match status" value="1"/>
</dbReference>
<evidence type="ECO:0000256" key="5">
    <source>
        <dbReference type="ARBA" id="ARBA00013081"/>
    </source>
</evidence>
<dbReference type="PANTHER" id="PTHR23081">
    <property type="entry name" value="RNA POLYMERASE II CTD PHOSPHATASE"/>
    <property type="match status" value="1"/>
</dbReference>
<feature type="region of interest" description="Disordered" evidence="16">
    <location>
        <begin position="1"/>
        <end position="22"/>
    </location>
</feature>
<dbReference type="PANTHER" id="PTHR23081:SF36">
    <property type="entry name" value="RNA POLYMERASE II SUBUNIT A C-TERMINAL DOMAIN PHOSPHATASE"/>
    <property type="match status" value="1"/>
</dbReference>
<dbReference type="Proteomes" id="UP001064489">
    <property type="component" value="Chromosome 3"/>
</dbReference>
<reference evidence="19" key="2">
    <citation type="submission" date="2023-02" db="EMBL/GenBank/DDBJ databases">
        <authorList>
            <person name="Swenson N.G."/>
            <person name="Wegrzyn J.L."/>
            <person name="Mcevoy S.L."/>
        </authorList>
    </citation>
    <scope>NUCLEOTIDE SEQUENCE</scope>
    <source>
        <strain evidence="19">91603</strain>
        <tissue evidence="19">Leaf</tissue>
    </source>
</reference>
<evidence type="ECO:0000256" key="8">
    <source>
        <dbReference type="ARBA" id="ARBA00022801"/>
    </source>
</evidence>
<dbReference type="GO" id="GO:0003723">
    <property type="term" value="F:RNA binding"/>
    <property type="evidence" value="ECO:0007669"/>
    <property type="project" value="UniProtKB-KW"/>
</dbReference>
<accession>A0AAD5J2G3</accession>
<evidence type="ECO:0000313" key="20">
    <source>
        <dbReference type="Proteomes" id="UP001064489"/>
    </source>
</evidence>
<evidence type="ECO:0000256" key="12">
    <source>
        <dbReference type="ARBA" id="ARBA00023242"/>
    </source>
</evidence>
<feature type="compositionally biased region" description="Acidic residues" evidence="16">
    <location>
        <begin position="114"/>
        <end position="133"/>
    </location>
</feature>
<evidence type="ECO:0000256" key="13">
    <source>
        <dbReference type="ARBA" id="ARBA00047761"/>
    </source>
</evidence>
<dbReference type="Pfam" id="PF00533">
    <property type="entry name" value="BRCT"/>
    <property type="match status" value="1"/>
</dbReference>
<feature type="domain" description="FCP1 homology" evidence="18">
    <location>
        <begin position="225"/>
        <end position="406"/>
    </location>
</feature>
<evidence type="ECO:0000256" key="15">
    <source>
        <dbReference type="ARBA" id="ARBA00063107"/>
    </source>
</evidence>
<name>A0AAD5J2G3_ACENE</name>
<evidence type="ECO:0000256" key="3">
    <source>
        <dbReference type="ARBA" id="ARBA00001946"/>
    </source>
</evidence>
<dbReference type="InterPro" id="IPR039189">
    <property type="entry name" value="Fcp1"/>
</dbReference>
<evidence type="ECO:0000259" key="17">
    <source>
        <dbReference type="PROSITE" id="PS50172"/>
    </source>
</evidence>
<gene>
    <name evidence="19" type="ORF">LWI28_000437</name>
</gene>
<keyword evidence="11" id="KW-0804">Transcription</keyword>
<proteinExistence type="predicted"/>
<protein>
    <recommendedName>
        <fullName evidence="5">protein-serine/threonine phosphatase</fullName>
        <ecNumber evidence="5">3.1.3.16</ecNumber>
    </recommendedName>
</protein>
<evidence type="ECO:0000256" key="16">
    <source>
        <dbReference type="SAM" id="MobiDB-lite"/>
    </source>
</evidence>
<dbReference type="InterPro" id="IPR036412">
    <property type="entry name" value="HAD-like_sf"/>
</dbReference>
<feature type="region of interest" description="Disordered" evidence="16">
    <location>
        <begin position="108"/>
        <end position="135"/>
    </location>
</feature>
<keyword evidence="6" id="KW-0678">Repressor</keyword>
<evidence type="ECO:0000256" key="6">
    <source>
        <dbReference type="ARBA" id="ARBA00022491"/>
    </source>
</evidence>
<dbReference type="GO" id="GO:0005634">
    <property type="term" value="C:nucleus"/>
    <property type="evidence" value="ECO:0007669"/>
    <property type="project" value="UniProtKB-SubCell"/>
</dbReference>
<evidence type="ECO:0000256" key="7">
    <source>
        <dbReference type="ARBA" id="ARBA00022723"/>
    </source>
</evidence>
<dbReference type="SMART" id="SM00577">
    <property type="entry name" value="CPDc"/>
    <property type="match status" value="1"/>
</dbReference>
<dbReference type="EC" id="3.1.3.16" evidence="5"/>
<feature type="domain" description="BRCT" evidence="17">
    <location>
        <begin position="406"/>
        <end position="499"/>
    </location>
</feature>
<dbReference type="SUPFAM" id="SSF52113">
    <property type="entry name" value="BRCT domain"/>
    <property type="match status" value="1"/>
</dbReference>
<dbReference type="InterPro" id="IPR023214">
    <property type="entry name" value="HAD_sf"/>
</dbReference>
<dbReference type="EMBL" id="JAJSOW010000100">
    <property type="protein sequence ID" value="KAI9184718.1"/>
    <property type="molecule type" value="Genomic_DNA"/>
</dbReference>
<dbReference type="PROSITE" id="PS50969">
    <property type="entry name" value="FCP1"/>
    <property type="match status" value="1"/>
</dbReference>
<dbReference type="InterPro" id="IPR004274">
    <property type="entry name" value="FCP1_dom"/>
</dbReference>
<sequence>MHQPTISLPPYPSATGQPQSQPLLSISIGTGPFDLETLFVSLHSSPVTTALQFPRRRSTLLSSCSPLPRRSPSRLFSLPLLACASDSPVHSSSSDDFAAFLYAELNSNSSASSPDEEDEDDESKDEEAEDDIELEGKRVKRCKVEMSGNIQDHVSISHETLEHRTDKSLKMDICTHPRTFERMCALCGKMLEEEPGVALGYIHKGLRFTNDEIVRLGNKDTENLLRHRKLILVLDLDHTLLNSTLLAHLTPEEEYLKSQTDSLQDVSRGDLFKLDFIHMMTKLRPFVRTFFKEASEMFEMHIYTMGHRSYALEMARLLDPNDAFPTNLYICVWPEHKDNLILMERYHFFKSSPLQFGYNCKSLLELKDDGALAYVLKALKQVHSMFFDELGGDLAGRDVRQVLKMVRKEVLKGCKIVFSRVFPATRYQAADHHLWKMAEQLGATCMTELDPSVTLVVSTDVGTEKSRWALKEKKFLVHPRWIETVNFLWHKLPEENFPVIPTKTEE</sequence>
<dbReference type="InterPro" id="IPR001357">
    <property type="entry name" value="BRCT_dom"/>
</dbReference>
<keyword evidence="12" id="KW-0539">Nucleus</keyword>
<evidence type="ECO:0000256" key="9">
    <source>
        <dbReference type="ARBA" id="ARBA00022884"/>
    </source>
</evidence>
<keyword evidence="9" id="KW-0694">RNA-binding</keyword>
<comment type="cofactor">
    <cofactor evidence="1">
        <name>Mn(2+)</name>
        <dbReference type="ChEBI" id="CHEBI:29035"/>
    </cofactor>
</comment>
<dbReference type="GO" id="GO:0008420">
    <property type="term" value="F:RNA polymerase II CTD heptapeptide repeat phosphatase activity"/>
    <property type="evidence" value="ECO:0007669"/>
    <property type="project" value="InterPro"/>
</dbReference>
<comment type="cofactor">
    <cofactor evidence="3">
        <name>Mg(2+)</name>
        <dbReference type="ChEBI" id="CHEBI:18420"/>
    </cofactor>
</comment>
<dbReference type="Gene3D" id="3.40.50.10190">
    <property type="entry name" value="BRCT domain"/>
    <property type="match status" value="1"/>
</dbReference>
<comment type="catalytic activity">
    <reaction evidence="14">
        <text>O-phospho-L-threonyl-[protein] + H2O = L-threonyl-[protein] + phosphate</text>
        <dbReference type="Rhea" id="RHEA:47004"/>
        <dbReference type="Rhea" id="RHEA-COMP:11060"/>
        <dbReference type="Rhea" id="RHEA-COMP:11605"/>
        <dbReference type="ChEBI" id="CHEBI:15377"/>
        <dbReference type="ChEBI" id="CHEBI:30013"/>
        <dbReference type="ChEBI" id="CHEBI:43474"/>
        <dbReference type="ChEBI" id="CHEBI:61977"/>
        <dbReference type="EC" id="3.1.3.16"/>
    </reaction>
</comment>
<keyword evidence="20" id="KW-1185">Reference proteome</keyword>
<keyword evidence="7" id="KW-0479">Metal-binding</keyword>
<dbReference type="AlphaFoldDB" id="A0AAD5J2G3"/>
<comment type="cofactor">
    <cofactor evidence="2">
        <name>Co(2+)</name>
        <dbReference type="ChEBI" id="CHEBI:48828"/>
    </cofactor>
</comment>
<keyword evidence="10" id="KW-0805">Transcription regulation</keyword>
<evidence type="ECO:0000256" key="1">
    <source>
        <dbReference type="ARBA" id="ARBA00001936"/>
    </source>
</evidence>
<dbReference type="PROSITE" id="PS50172">
    <property type="entry name" value="BRCT"/>
    <property type="match status" value="1"/>
</dbReference>
<comment type="catalytic activity">
    <reaction evidence="13">
        <text>O-phospho-L-seryl-[protein] + H2O = L-seryl-[protein] + phosphate</text>
        <dbReference type="Rhea" id="RHEA:20629"/>
        <dbReference type="Rhea" id="RHEA-COMP:9863"/>
        <dbReference type="Rhea" id="RHEA-COMP:11604"/>
        <dbReference type="ChEBI" id="CHEBI:15377"/>
        <dbReference type="ChEBI" id="CHEBI:29999"/>
        <dbReference type="ChEBI" id="CHEBI:43474"/>
        <dbReference type="ChEBI" id="CHEBI:83421"/>
        <dbReference type="EC" id="3.1.3.16"/>
    </reaction>
</comment>
<dbReference type="CDD" id="cd17729">
    <property type="entry name" value="BRCT_CTDP1"/>
    <property type="match status" value="1"/>
</dbReference>
<evidence type="ECO:0000259" key="18">
    <source>
        <dbReference type="PROSITE" id="PS50969"/>
    </source>
</evidence>
<dbReference type="GO" id="GO:0009651">
    <property type="term" value="P:response to salt stress"/>
    <property type="evidence" value="ECO:0007669"/>
    <property type="project" value="UniProtKB-ARBA"/>
</dbReference>
<dbReference type="CDD" id="cd07521">
    <property type="entry name" value="HAD_FCP1-like"/>
    <property type="match status" value="1"/>
</dbReference>
<organism evidence="19 20">
    <name type="scientific">Acer negundo</name>
    <name type="common">Box elder</name>
    <dbReference type="NCBI Taxonomy" id="4023"/>
    <lineage>
        <taxon>Eukaryota</taxon>
        <taxon>Viridiplantae</taxon>
        <taxon>Streptophyta</taxon>
        <taxon>Embryophyta</taxon>
        <taxon>Tracheophyta</taxon>
        <taxon>Spermatophyta</taxon>
        <taxon>Magnoliopsida</taxon>
        <taxon>eudicotyledons</taxon>
        <taxon>Gunneridae</taxon>
        <taxon>Pentapetalae</taxon>
        <taxon>rosids</taxon>
        <taxon>malvids</taxon>
        <taxon>Sapindales</taxon>
        <taxon>Sapindaceae</taxon>
        <taxon>Hippocastanoideae</taxon>
        <taxon>Acereae</taxon>
        <taxon>Acer</taxon>
    </lineage>
</organism>
<evidence type="ECO:0000256" key="10">
    <source>
        <dbReference type="ARBA" id="ARBA00023015"/>
    </source>
</evidence>
<evidence type="ECO:0000313" key="19">
    <source>
        <dbReference type="EMBL" id="KAI9184718.1"/>
    </source>
</evidence>
<reference evidence="19" key="1">
    <citation type="journal article" date="2022" name="Plant J.">
        <title>Strategies of tolerance reflected in two North American maple genomes.</title>
        <authorList>
            <person name="McEvoy S.L."/>
            <person name="Sezen U.U."/>
            <person name="Trouern-Trend A."/>
            <person name="McMahon S.M."/>
            <person name="Schaberg P.G."/>
            <person name="Yang J."/>
            <person name="Wegrzyn J.L."/>
            <person name="Swenson N.G."/>
        </authorList>
    </citation>
    <scope>NUCLEOTIDE SEQUENCE</scope>
    <source>
        <strain evidence="19">91603</strain>
    </source>
</reference>
<keyword evidence="8" id="KW-0378">Hydrolase</keyword>
<comment type="subcellular location">
    <subcellularLocation>
        <location evidence="4">Nucleus</location>
    </subcellularLocation>
</comment>
<dbReference type="Gene3D" id="3.40.50.1000">
    <property type="entry name" value="HAD superfamily/HAD-like"/>
    <property type="match status" value="1"/>
</dbReference>
<dbReference type="InterPro" id="IPR036420">
    <property type="entry name" value="BRCT_dom_sf"/>
</dbReference>
<comment type="caution">
    <text evidence="19">The sequence shown here is derived from an EMBL/GenBank/DDBJ whole genome shotgun (WGS) entry which is preliminary data.</text>
</comment>
<dbReference type="GO" id="GO:0046872">
    <property type="term" value="F:metal ion binding"/>
    <property type="evidence" value="ECO:0007669"/>
    <property type="project" value="UniProtKB-KW"/>
</dbReference>
<evidence type="ECO:0000256" key="4">
    <source>
        <dbReference type="ARBA" id="ARBA00004123"/>
    </source>
</evidence>
<dbReference type="SUPFAM" id="SSF56784">
    <property type="entry name" value="HAD-like"/>
    <property type="match status" value="1"/>
</dbReference>